<dbReference type="PANTHER" id="PTHR43567">
    <property type="entry name" value="FLAVOREDOXIN-RELATED-RELATED"/>
    <property type="match status" value="1"/>
</dbReference>
<dbReference type="InterPro" id="IPR002563">
    <property type="entry name" value="Flavin_Rdtase-like_dom"/>
</dbReference>
<comment type="similarity">
    <text evidence="3">Belongs to the flavoredoxin family.</text>
</comment>
<sequence length="221" mass="24581">MHQVSEPAILYFGTPVALISSMNANGTANLAPMSSVFWLGWRCMIGLSSLSKTTENILRSRECVLNLPSQQEAAAVNRLAKLTGSNPVPEGKLKKGYRYEPDKFGVAGFSPLKSLTVQPPRALECPVQLEAMLEAAHGLAENDPQQRGRIIVMELRITKVHLREDILMNGHPNRVDPEKWRPLIMSFQEFYGLGPQLHYSTLAEIPEALYASPDIEKTRSK</sequence>
<dbReference type="RefSeq" id="WP_209144105.1">
    <property type="nucleotide sequence ID" value="NZ_JAGHKP010000001.1"/>
</dbReference>
<accession>A0ABS3YAL3</accession>
<proteinExistence type="inferred from homology"/>
<reference evidence="6" key="1">
    <citation type="submission" date="2021-03" db="EMBL/GenBank/DDBJ databases">
        <title>Assistant Professor.</title>
        <authorList>
            <person name="Huq M.A."/>
        </authorList>
    </citation>
    <scope>NUCLEOTIDE SEQUENCE [LARGE SCALE GENOMIC DNA]</scope>
    <source>
        <strain evidence="6">MAH-28</strain>
    </source>
</reference>
<organism evidence="5 6">
    <name type="scientific">Chitinophaga chungangae</name>
    <dbReference type="NCBI Taxonomy" id="2821488"/>
    <lineage>
        <taxon>Bacteria</taxon>
        <taxon>Pseudomonadati</taxon>
        <taxon>Bacteroidota</taxon>
        <taxon>Chitinophagia</taxon>
        <taxon>Chitinophagales</taxon>
        <taxon>Chitinophagaceae</taxon>
        <taxon>Chitinophaga</taxon>
    </lineage>
</organism>
<protein>
    <submittedName>
        <fullName evidence="5">Flavin reductase family protein</fullName>
    </submittedName>
</protein>
<dbReference type="InterPro" id="IPR052174">
    <property type="entry name" value="Flavoredoxin"/>
</dbReference>
<evidence type="ECO:0000256" key="1">
    <source>
        <dbReference type="ARBA" id="ARBA00001917"/>
    </source>
</evidence>
<keyword evidence="6" id="KW-1185">Reference proteome</keyword>
<comment type="caution">
    <text evidence="5">The sequence shown here is derived from an EMBL/GenBank/DDBJ whole genome shotgun (WGS) entry which is preliminary data.</text>
</comment>
<evidence type="ECO:0000313" key="5">
    <source>
        <dbReference type="EMBL" id="MBO9151676.1"/>
    </source>
</evidence>
<dbReference type="Pfam" id="PF01613">
    <property type="entry name" value="Flavin_Reduct"/>
    <property type="match status" value="1"/>
</dbReference>
<dbReference type="EMBL" id="JAGHKP010000001">
    <property type="protein sequence ID" value="MBO9151676.1"/>
    <property type="molecule type" value="Genomic_DNA"/>
</dbReference>
<dbReference type="SUPFAM" id="SSF50475">
    <property type="entry name" value="FMN-binding split barrel"/>
    <property type="match status" value="1"/>
</dbReference>
<name>A0ABS3YAL3_9BACT</name>
<dbReference type="Gene3D" id="2.30.110.10">
    <property type="entry name" value="Electron Transport, Fmn-binding Protein, Chain A"/>
    <property type="match status" value="1"/>
</dbReference>
<evidence type="ECO:0000259" key="4">
    <source>
        <dbReference type="Pfam" id="PF01613"/>
    </source>
</evidence>
<comment type="cofactor">
    <cofactor evidence="1">
        <name>FMN</name>
        <dbReference type="ChEBI" id="CHEBI:58210"/>
    </cofactor>
</comment>
<keyword evidence="2" id="KW-0285">Flavoprotein</keyword>
<evidence type="ECO:0000313" key="6">
    <source>
        <dbReference type="Proteomes" id="UP000679126"/>
    </source>
</evidence>
<feature type="domain" description="Flavin reductase like" evidence="4">
    <location>
        <begin position="12"/>
        <end position="168"/>
    </location>
</feature>
<dbReference type="Proteomes" id="UP000679126">
    <property type="component" value="Unassembled WGS sequence"/>
</dbReference>
<dbReference type="PANTHER" id="PTHR43567:SF1">
    <property type="entry name" value="FLAVOREDOXIN"/>
    <property type="match status" value="1"/>
</dbReference>
<gene>
    <name evidence="5" type="ORF">J7I43_05620</name>
</gene>
<evidence type="ECO:0000256" key="3">
    <source>
        <dbReference type="ARBA" id="ARBA00038054"/>
    </source>
</evidence>
<evidence type="ECO:0000256" key="2">
    <source>
        <dbReference type="ARBA" id="ARBA00022630"/>
    </source>
</evidence>
<dbReference type="InterPro" id="IPR012349">
    <property type="entry name" value="Split_barrel_FMN-bd"/>
</dbReference>